<name>F4R762_MELLP</name>
<organism evidence="4">
    <name type="scientific">Melampsora larici-populina (strain 98AG31 / pathotype 3-4-7)</name>
    <name type="common">Poplar leaf rust fungus</name>
    <dbReference type="NCBI Taxonomy" id="747676"/>
    <lineage>
        <taxon>Eukaryota</taxon>
        <taxon>Fungi</taxon>
        <taxon>Dikarya</taxon>
        <taxon>Basidiomycota</taxon>
        <taxon>Pucciniomycotina</taxon>
        <taxon>Pucciniomycetes</taxon>
        <taxon>Pucciniales</taxon>
        <taxon>Melampsoraceae</taxon>
        <taxon>Melampsora</taxon>
    </lineage>
</organism>
<dbReference type="STRING" id="747676.F4R762"/>
<evidence type="ECO:0000259" key="2">
    <source>
        <dbReference type="PROSITE" id="PS50076"/>
    </source>
</evidence>
<dbReference type="PROSITE" id="PS50076">
    <property type="entry name" value="DNAJ_2"/>
    <property type="match status" value="1"/>
</dbReference>
<evidence type="ECO:0000313" key="3">
    <source>
        <dbReference type="EMBL" id="EGG11532.1"/>
    </source>
</evidence>
<dbReference type="RefSeq" id="XP_007405167.1">
    <property type="nucleotide sequence ID" value="XM_007405105.1"/>
</dbReference>
<feature type="compositionally biased region" description="Basic and acidic residues" evidence="1">
    <location>
        <begin position="501"/>
        <end position="570"/>
    </location>
</feature>
<evidence type="ECO:0000313" key="4">
    <source>
        <dbReference type="Proteomes" id="UP000001072"/>
    </source>
</evidence>
<keyword evidence="4" id="KW-1185">Reference proteome</keyword>
<feature type="compositionally biased region" description="Polar residues" evidence="1">
    <location>
        <begin position="229"/>
        <end position="251"/>
    </location>
</feature>
<dbReference type="SUPFAM" id="SSF46565">
    <property type="entry name" value="Chaperone J-domain"/>
    <property type="match status" value="1"/>
</dbReference>
<dbReference type="GO" id="GO:0005737">
    <property type="term" value="C:cytoplasm"/>
    <property type="evidence" value="ECO:0007669"/>
    <property type="project" value="TreeGrafter"/>
</dbReference>
<feature type="domain" description="J" evidence="2">
    <location>
        <begin position="3"/>
        <end position="62"/>
    </location>
</feature>
<dbReference type="Proteomes" id="UP000001072">
    <property type="component" value="Unassembled WGS sequence"/>
</dbReference>
<feature type="compositionally biased region" description="Basic and acidic residues" evidence="1">
    <location>
        <begin position="254"/>
        <end position="263"/>
    </location>
</feature>
<dbReference type="GeneID" id="18932831"/>
<sequence>MDDPYSILNVYSDCTYEEAKAAYRKAALLHHPDRQPLSRKSEAERRFRILSNAFQQVCHELGHPIEPPEIVPSVQLQPILNKTTSNPPSASSKPSSVTNSSKLNQSNLSKLPIINKSNRLNADLGHSSIPDESHHRKSLRLPREELIRNREMDELEQQSPYDDNDALDRPVYVHNQLPKTAYTQDTQPTPQRLSNHQPSVHGGYREGGGNHRRTDVPNEDVRHDPYPSSRRSISSQYPTSRRSSFSQSNAHEYNGARRRELVEHPSNSRSYNQERSRPNDLYDLKPMSNRNNKGYKGTTDEWDHGFGLPVDDFFGPQSSSDPFNTSNHKISDLSLGFDKLLSTAMTGLKIGGPTSNTLENIGTNPDCMMRVRQSKTVMGQNSDGSWSGQKLDKQMRVANGRMEINENGQEIKIGGRHHPNGRSHGEDWDPPPAYEGDDDEFGHDERPRHHPDDHHPHSSRRGVQRSVSDQYDHRQDSRNRSDQSGLGLATSRSRPNPPRGYVDDSPRGYADDRVRGYVDDGRDYLEDEPYRGYGDDGPQRGYGDDRPQRGYGDDGPQRGYGDDRPQRGYGDDGPSSAYRGGGGGGAGGRLSRTHSMSQARPQYHPDTRSMVRRADGPVVRR</sequence>
<feature type="compositionally biased region" description="Basic and acidic residues" evidence="1">
    <location>
        <begin position="603"/>
        <end position="615"/>
    </location>
</feature>
<feature type="region of interest" description="Disordered" evidence="1">
    <location>
        <begin position="410"/>
        <end position="621"/>
    </location>
</feature>
<dbReference type="InterPro" id="IPR036869">
    <property type="entry name" value="J_dom_sf"/>
</dbReference>
<dbReference type="PANTHER" id="PTHR43948">
    <property type="entry name" value="DNAJ HOMOLOG SUBFAMILY B"/>
    <property type="match status" value="1"/>
</dbReference>
<feature type="compositionally biased region" description="Basic and acidic residues" evidence="1">
    <location>
        <begin position="208"/>
        <end position="225"/>
    </location>
</feature>
<feature type="compositionally biased region" description="Gly residues" evidence="1">
    <location>
        <begin position="579"/>
        <end position="588"/>
    </location>
</feature>
<dbReference type="AlphaFoldDB" id="F4R762"/>
<dbReference type="GO" id="GO:0005634">
    <property type="term" value="C:nucleus"/>
    <property type="evidence" value="ECO:0007669"/>
    <property type="project" value="TreeGrafter"/>
</dbReference>
<dbReference type="SMART" id="SM00271">
    <property type="entry name" value="DnaJ"/>
    <property type="match status" value="1"/>
</dbReference>
<dbReference type="PANTHER" id="PTHR43948:SF23">
    <property type="entry name" value="DNAJ DOMAIN PROTEIN (AFU_ORTHOLOGUE AFUA_1G15460)"/>
    <property type="match status" value="1"/>
</dbReference>
<dbReference type="Gene3D" id="1.10.287.110">
    <property type="entry name" value="DnaJ domain"/>
    <property type="match status" value="1"/>
</dbReference>
<accession>F4R762</accession>
<feature type="compositionally biased region" description="Polar residues" evidence="1">
    <location>
        <begin position="181"/>
        <end position="198"/>
    </location>
</feature>
<dbReference type="OrthoDB" id="10250354at2759"/>
<proteinExistence type="predicted"/>
<dbReference type="KEGG" id="mlr:MELLADRAFT_76711"/>
<feature type="region of interest" description="Disordered" evidence="1">
    <location>
        <begin position="80"/>
        <end position="143"/>
    </location>
</feature>
<gene>
    <name evidence="3" type="ORF">MELLADRAFT_76711</name>
</gene>
<reference evidence="4" key="1">
    <citation type="journal article" date="2011" name="Proc. Natl. Acad. Sci. U.S.A.">
        <title>Obligate biotrophy features unraveled by the genomic analysis of rust fungi.</title>
        <authorList>
            <person name="Duplessis S."/>
            <person name="Cuomo C.A."/>
            <person name="Lin Y.-C."/>
            <person name="Aerts A."/>
            <person name="Tisserant E."/>
            <person name="Veneault-Fourrey C."/>
            <person name="Joly D.L."/>
            <person name="Hacquard S."/>
            <person name="Amselem J."/>
            <person name="Cantarel B.L."/>
            <person name="Chiu R."/>
            <person name="Coutinho P.M."/>
            <person name="Feau N."/>
            <person name="Field M."/>
            <person name="Frey P."/>
            <person name="Gelhaye E."/>
            <person name="Goldberg J."/>
            <person name="Grabherr M.G."/>
            <person name="Kodira C.D."/>
            <person name="Kohler A."/>
            <person name="Kuees U."/>
            <person name="Lindquist E.A."/>
            <person name="Lucas S.M."/>
            <person name="Mago R."/>
            <person name="Mauceli E."/>
            <person name="Morin E."/>
            <person name="Murat C."/>
            <person name="Pangilinan J.L."/>
            <person name="Park R."/>
            <person name="Pearson M."/>
            <person name="Quesneville H."/>
            <person name="Rouhier N."/>
            <person name="Sakthikumar S."/>
            <person name="Salamov A.A."/>
            <person name="Schmutz J."/>
            <person name="Selles B."/>
            <person name="Shapiro H."/>
            <person name="Tanguay P."/>
            <person name="Tuskan G.A."/>
            <person name="Henrissat B."/>
            <person name="Van de Peer Y."/>
            <person name="Rouze P."/>
            <person name="Ellis J.G."/>
            <person name="Dodds P.N."/>
            <person name="Schein J.E."/>
            <person name="Zhong S."/>
            <person name="Hamelin R.C."/>
            <person name="Grigoriev I.V."/>
            <person name="Szabo L.J."/>
            <person name="Martin F."/>
        </authorList>
    </citation>
    <scope>NUCLEOTIDE SEQUENCE [LARGE SCALE GENOMIC DNA]</scope>
    <source>
        <strain evidence="4">98AG31 / pathotype 3-4-7</strain>
    </source>
</reference>
<dbReference type="InParanoid" id="F4R762"/>
<dbReference type="InterPro" id="IPR001623">
    <property type="entry name" value="DnaJ_domain"/>
</dbReference>
<dbReference type="HOGENOM" id="CLU_505406_0_0_1"/>
<dbReference type="VEuPathDB" id="FungiDB:MELLADRAFT_76711"/>
<dbReference type="GO" id="GO:0051087">
    <property type="term" value="F:protein-folding chaperone binding"/>
    <property type="evidence" value="ECO:0007669"/>
    <property type="project" value="TreeGrafter"/>
</dbReference>
<feature type="compositionally biased region" description="Basic and acidic residues" evidence="1">
    <location>
        <begin position="443"/>
        <end position="456"/>
    </location>
</feature>
<feature type="region of interest" description="Disordered" evidence="1">
    <location>
        <begin position="181"/>
        <end position="293"/>
    </location>
</feature>
<dbReference type="GO" id="GO:0051082">
    <property type="term" value="F:unfolded protein binding"/>
    <property type="evidence" value="ECO:0007669"/>
    <property type="project" value="TreeGrafter"/>
</dbReference>
<feature type="compositionally biased region" description="Low complexity" evidence="1">
    <location>
        <begin position="81"/>
        <end position="111"/>
    </location>
</feature>
<feature type="compositionally biased region" description="Basic and acidic residues" evidence="1">
    <location>
        <begin position="272"/>
        <end position="283"/>
    </location>
</feature>
<evidence type="ECO:0000256" key="1">
    <source>
        <dbReference type="SAM" id="MobiDB-lite"/>
    </source>
</evidence>
<feature type="compositionally biased region" description="Basic and acidic residues" evidence="1">
    <location>
        <begin position="470"/>
        <end position="481"/>
    </location>
</feature>
<dbReference type="GO" id="GO:0044183">
    <property type="term" value="F:protein folding chaperone"/>
    <property type="evidence" value="ECO:0007669"/>
    <property type="project" value="TreeGrafter"/>
</dbReference>
<dbReference type="Pfam" id="PF00226">
    <property type="entry name" value="DnaJ"/>
    <property type="match status" value="1"/>
</dbReference>
<dbReference type="PRINTS" id="PR00625">
    <property type="entry name" value="JDOMAIN"/>
</dbReference>
<dbReference type="CDD" id="cd06257">
    <property type="entry name" value="DnaJ"/>
    <property type="match status" value="1"/>
</dbReference>
<protein>
    <recommendedName>
        <fullName evidence="2">J domain-containing protein</fullName>
    </recommendedName>
</protein>
<dbReference type="EMBL" id="GL883092">
    <property type="protein sequence ID" value="EGG11532.1"/>
    <property type="molecule type" value="Genomic_DNA"/>
</dbReference>